<dbReference type="VEuPathDB" id="TrichDB:TVAG_524400"/>
<dbReference type="EMBL" id="DS114586">
    <property type="protein sequence ID" value="EAX86707.1"/>
    <property type="molecule type" value="Genomic_DNA"/>
</dbReference>
<keyword evidence="2" id="KW-1185">Reference proteome</keyword>
<sequence>MLLILALFSLANSYEEDYFMEENGLRKKLKKAFMKAGHAVHKVGHAVHKITKPITRPIQKITKPIVKPVRKLVRPIRKWIHDRDQKETTEPVRVIRFNPTNLERDYKTRNLESLIQQIANEFHLDVQKVAMFFRLNKWSLYSKKLFNRIDFGQVQDKDQRSAYLGGTIIKITKSNGEYTVNCRQAAVSALIQATRTQHRYRRLLGHSRRHHDVEWRALTASEIQQVYNECNNQIVGRLNAYKNI</sequence>
<dbReference type="AlphaFoldDB" id="A2G812"/>
<proteinExistence type="predicted"/>
<dbReference type="Proteomes" id="UP000001542">
    <property type="component" value="Unassembled WGS sequence"/>
</dbReference>
<reference evidence="1" key="1">
    <citation type="submission" date="2006-10" db="EMBL/GenBank/DDBJ databases">
        <authorList>
            <person name="Amadeo P."/>
            <person name="Zhao Q."/>
            <person name="Wortman J."/>
            <person name="Fraser-Liggett C."/>
            <person name="Carlton J."/>
        </authorList>
    </citation>
    <scope>NUCLEOTIDE SEQUENCE</scope>
    <source>
        <strain evidence="1">G3</strain>
    </source>
</reference>
<dbReference type="InParanoid" id="A2G812"/>
<protein>
    <submittedName>
        <fullName evidence="1">Uncharacterized protein</fullName>
    </submittedName>
</protein>
<dbReference type="KEGG" id="tva:4744355"/>
<name>A2G812_TRIV3</name>
<gene>
    <name evidence="1" type="ORF">TVAG_524400</name>
</gene>
<dbReference type="SMR" id="A2G812"/>
<dbReference type="RefSeq" id="XP_001299637.1">
    <property type="nucleotide sequence ID" value="XM_001299636.1"/>
</dbReference>
<organism evidence="1 2">
    <name type="scientific">Trichomonas vaginalis (strain ATCC PRA-98 / G3)</name>
    <dbReference type="NCBI Taxonomy" id="412133"/>
    <lineage>
        <taxon>Eukaryota</taxon>
        <taxon>Metamonada</taxon>
        <taxon>Parabasalia</taxon>
        <taxon>Trichomonadida</taxon>
        <taxon>Trichomonadidae</taxon>
        <taxon>Trichomonas</taxon>
    </lineage>
</organism>
<dbReference type="VEuPathDB" id="TrichDB:TVAGG3_0788050"/>
<evidence type="ECO:0000313" key="2">
    <source>
        <dbReference type="Proteomes" id="UP000001542"/>
    </source>
</evidence>
<accession>A2G812</accession>
<evidence type="ECO:0000313" key="1">
    <source>
        <dbReference type="EMBL" id="EAX86707.1"/>
    </source>
</evidence>
<reference evidence="1" key="2">
    <citation type="journal article" date="2007" name="Science">
        <title>Draft genome sequence of the sexually transmitted pathogen Trichomonas vaginalis.</title>
        <authorList>
            <person name="Carlton J.M."/>
            <person name="Hirt R.P."/>
            <person name="Silva J.C."/>
            <person name="Delcher A.L."/>
            <person name="Schatz M."/>
            <person name="Zhao Q."/>
            <person name="Wortman J.R."/>
            <person name="Bidwell S.L."/>
            <person name="Alsmark U.C.M."/>
            <person name="Besteiro S."/>
            <person name="Sicheritz-Ponten T."/>
            <person name="Noel C.J."/>
            <person name="Dacks J.B."/>
            <person name="Foster P.G."/>
            <person name="Simillion C."/>
            <person name="Van de Peer Y."/>
            <person name="Miranda-Saavedra D."/>
            <person name="Barton G.J."/>
            <person name="Westrop G.D."/>
            <person name="Mueller S."/>
            <person name="Dessi D."/>
            <person name="Fiori P.L."/>
            <person name="Ren Q."/>
            <person name="Paulsen I."/>
            <person name="Zhang H."/>
            <person name="Bastida-Corcuera F.D."/>
            <person name="Simoes-Barbosa A."/>
            <person name="Brown M.T."/>
            <person name="Hayes R.D."/>
            <person name="Mukherjee M."/>
            <person name="Okumura C.Y."/>
            <person name="Schneider R."/>
            <person name="Smith A.J."/>
            <person name="Vanacova S."/>
            <person name="Villalvazo M."/>
            <person name="Haas B.J."/>
            <person name="Pertea M."/>
            <person name="Feldblyum T.V."/>
            <person name="Utterback T.R."/>
            <person name="Shu C.L."/>
            <person name="Osoegawa K."/>
            <person name="de Jong P.J."/>
            <person name="Hrdy I."/>
            <person name="Horvathova L."/>
            <person name="Zubacova Z."/>
            <person name="Dolezal P."/>
            <person name="Malik S.B."/>
            <person name="Logsdon J.M. Jr."/>
            <person name="Henze K."/>
            <person name="Gupta A."/>
            <person name="Wang C.C."/>
            <person name="Dunne R.L."/>
            <person name="Upcroft J.A."/>
            <person name="Upcroft P."/>
            <person name="White O."/>
            <person name="Salzberg S.L."/>
            <person name="Tang P."/>
            <person name="Chiu C.-H."/>
            <person name="Lee Y.-S."/>
            <person name="Embley T.M."/>
            <person name="Coombs G.H."/>
            <person name="Mottram J.C."/>
            <person name="Tachezy J."/>
            <person name="Fraser-Liggett C.M."/>
            <person name="Johnson P.J."/>
        </authorList>
    </citation>
    <scope>NUCLEOTIDE SEQUENCE [LARGE SCALE GENOMIC DNA]</scope>
    <source>
        <strain evidence="1">G3</strain>
    </source>
</reference>